<sequence length="89" mass="10659">MGTWRSKNRHKYLLQYHIIFVCKYRKKLLVSRQISDDIKQFSYEICQRHSVIIRYMETEHVELAHINQNTGIDLGIKELCITSAGKKYE</sequence>
<keyword evidence="3" id="KW-1185">Reference proteome</keyword>
<dbReference type="Gene3D" id="3.30.70.1290">
    <property type="entry name" value="Transposase IS200-like"/>
    <property type="match status" value="1"/>
</dbReference>
<evidence type="ECO:0000313" key="2">
    <source>
        <dbReference type="EMBL" id="MCC2148777.1"/>
    </source>
</evidence>
<organism evidence="2 3">
    <name type="scientific">Hominisplanchenecus faecis</name>
    <dbReference type="NCBI Taxonomy" id="2885351"/>
    <lineage>
        <taxon>Bacteria</taxon>
        <taxon>Bacillati</taxon>
        <taxon>Bacillota</taxon>
        <taxon>Clostridia</taxon>
        <taxon>Lachnospirales</taxon>
        <taxon>Lachnospiraceae</taxon>
        <taxon>Hominisplanchenecus</taxon>
    </lineage>
</organism>
<name>A0ABS8EUN9_9FIRM</name>
<evidence type="ECO:0000259" key="1">
    <source>
        <dbReference type="Pfam" id="PF01797"/>
    </source>
</evidence>
<dbReference type="RefSeq" id="WP_248835097.1">
    <property type="nucleotide sequence ID" value="NZ_JAJEQE010000013.1"/>
</dbReference>
<protein>
    <submittedName>
        <fullName evidence="2">Transposase</fullName>
    </submittedName>
</protein>
<dbReference type="InterPro" id="IPR002686">
    <property type="entry name" value="Transposase_17"/>
</dbReference>
<evidence type="ECO:0000313" key="3">
    <source>
        <dbReference type="Proteomes" id="UP001299235"/>
    </source>
</evidence>
<feature type="domain" description="Transposase IS200-like" evidence="1">
    <location>
        <begin position="11"/>
        <end position="60"/>
    </location>
</feature>
<proteinExistence type="predicted"/>
<dbReference type="EMBL" id="JAJEQE010000013">
    <property type="protein sequence ID" value="MCC2148777.1"/>
    <property type="molecule type" value="Genomic_DNA"/>
</dbReference>
<comment type="caution">
    <text evidence="2">The sequence shown here is derived from an EMBL/GenBank/DDBJ whole genome shotgun (WGS) entry which is preliminary data.</text>
</comment>
<dbReference type="InterPro" id="IPR036515">
    <property type="entry name" value="Transposase_17_sf"/>
</dbReference>
<accession>A0ABS8EUN9</accession>
<gene>
    <name evidence="2" type="ORF">LKD42_05865</name>
</gene>
<reference evidence="2 3" key="1">
    <citation type="submission" date="2021-10" db="EMBL/GenBank/DDBJ databases">
        <title>Anaerobic single-cell dispensing facilitates the cultivation of human gut bacteria.</title>
        <authorList>
            <person name="Afrizal A."/>
        </authorList>
    </citation>
    <scope>NUCLEOTIDE SEQUENCE [LARGE SCALE GENOMIC DNA]</scope>
    <source>
        <strain evidence="2 3">CLA-AA-H246</strain>
    </source>
</reference>
<dbReference type="Pfam" id="PF01797">
    <property type="entry name" value="Y1_Tnp"/>
    <property type="match status" value="1"/>
</dbReference>
<feature type="non-terminal residue" evidence="2">
    <location>
        <position position="89"/>
    </location>
</feature>
<dbReference type="Proteomes" id="UP001299235">
    <property type="component" value="Unassembled WGS sequence"/>
</dbReference>
<dbReference type="SUPFAM" id="SSF143422">
    <property type="entry name" value="Transposase IS200-like"/>
    <property type="match status" value="1"/>
</dbReference>